<evidence type="ECO:0000259" key="9">
    <source>
        <dbReference type="SMART" id="SM00642"/>
    </source>
</evidence>
<comment type="caution">
    <text evidence="10">The sequence shown here is derived from an EMBL/GenBank/DDBJ whole genome shotgun (WGS) entry which is preliminary data.</text>
</comment>
<evidence type="ECO:0000313" key="11">
    <source>
        <dbReference type="Proteomes" id="UP000781958"/>
    </source>
</evidence>
<dbReference type="Gene3D" id="3.20.20.80">
    <property type="entry name" value="Glycosidases"/>
    <property type="match status" value="1"/>
</dbReference>
<dbReference type="Gene3D" id="2.60.40.1180">
    <property type="entry name" value="Golgi alpha-mannosidase II"/>
    <property type="match status" value="1"/>
</dbReference>
<feature type="compositionally biased region" description="Basic and acidic residues" evidence="8">
    <location>
        <begin position="568"/>
        <end position="581"/>
    </location>
</feature>
<evidence type="ECO:0000256" key="2">
    <source>
        <dbReference type="ARBA" id="ARBA00005496"/>
    </source>
</evidence>
<proteinExistence type="inferred from homology"/>
<evidence type="ECO:0000256" key="6">
    <source>
        <dbReference type="ARBA" id="ARBA00023235"/>
    </source>
</evidence>
<dbReference type="InterPro" id="IPR045857">
    <property type="entry name" value="O16G_dom_2"/>
</dbReference>
<organism evidence="10 11">
    <name type="scientific">Azospirillum rugosum</name>
    <dbReference type="NCBI Taxonomy" id="416170"/>
    <lineage>
        <taxon>Bacteria</taxon>
        <taxon>Pseudomonadati</taxon>
        <taxon>Pseudomonadota</taxon>
        <taxon>Alphaproteobacteria</taxon>
        <taxon>Rhodospirillales</taxon>
        <taxon>Azospirillaceae</taxon>
        <taxon>Azospirillum</taxon>
    </lineage>
</organism>
<keyword evidence="4" id="KW-0479">Metal-binding</keyword>
<evidence type="ECO:0000256" key="4">
    <source>
        <dbReference type="ARBA" id="ARBA00022723"/>
    </source>
</evidence>
<evidence type="ECO:0000256" key="8">
    <source>
        <dbReference type="SAM" id="MobiDB-lite"/>
    </source>
</evidence>
<keyword evidence="5" id="KW-0106">Calcium</keyword>
<dbReference type="InterPro" id="IPR013780">
    <property type="entry name" value="Glyco_hydro_b"/>
</dbReference>
<dbReference type="InterPro" id="IPR032091">
    <property type="entry name" value="Malt_amylase-like_C"/>
</dbReference>
<reference evidence="10 11" key="1">
    <citation type="submission" date="2021-03" db="EMBL/GenBank/DDBJ databases">
        <title>Genomic Encyclopedia of Type Strains, Phase III (KMG-III): the genomes of soil and plant-associated and newly described type strains.</title>
        <authorList>
            <person name="Whitman W."/>
        </authorList>
    </citation>
    <scope>NUCLEOTIDE SEQUENCE [LARGE SCALE GENOMIC DNA]</scope>
    <source>
        <strain evidence="10 11">IMMIB AFH-6</strain>
    </source>
</reference>
<dbReference type="GO" id="GO:0047471">
    <property type="term" value="F:maltose alpha-D-glucosyltransferase activity"/>
    <property type="evidence" value="ECO:0007669"/>
    <property type="project" value="UniProtKB-EC"/>
</dbReference>
<name>A0ABS4SHR7_9PROT</name>
<sequence>MTNDHKSPRIRIAERTVVAGDPTFWYKDAIIYQTHVRAFSDSNGDGIGDFPGLTARLDHIVDLGASAIWLLPFFPSPLRDDGYDISDYTGVNPAYGTLDDFRDFVEAAHARGLRVIIELVVNHTSDRHPWFQRARRAPKGSPERDFYVWSDTGHEFDEARIIFLDSEVSNWAWDPVARAYYWHRFYAHQPDLNFDNPLVVREVKRILNFWLDLGVDGFRLDAVPYLVERPGTDGENLDETHSVLKMIRREVERRNPDCVLLAEANQPPEDTLSYFGRGDECHMAFHFPLMPRLFMAVAQEDRGPVEDILERTLQLPDSCQWALFLRNHDELTLEMVSEEERDYLWQFYATHRRLRINLGIRRRLATLLSGDRRRVELMNALLFSLPGTPVVYYGDEIGMGDNPFLGDRDGVRTPMQWSPDRNGGFSQAEPVALYLPPVSDPLFGYQAVNVEMQRAMRSSLLNWMRWIISVRNAHQAFGRGGITFLKPANKAVMAYLRDHGQETILCVANLSETAQAAALDLPGHAGRVPVDLFAATPFPAIADAPYTVTLPGYAFFWFKLLPPDEAGKRTERPLEAQDRPDLPSPDRPLPRRPIG</sequence>
<evidence type="ECO:0000256" key="3">
    <source>
        <dbReference type="ARBA" id="ARBA00012619"/>
    </source>
</evidence>
<dbReference type="EC" id="5.4.99.16" evidence="3"/>
<evidence type="ECO:0000256" key="5">
    <source>
        <dbReference type="ARBA" id="ARBA00022837"/>
    </source>
</evidence>
<evidence type="ECO:0000256" key="7">
    <source>
        <dbReference type="ARBA" id="ARBA00031378"/>
    </source>
</evidence>
<dbReference type="CDD" id="cd11334">
    <property type="entry name" value="AmyAc_TreS"/>
    <property type="match status" value="1"/>
</dbReference>
<dbReference type="NCBIfam" id="TIGR02456">
    <property type="entry name" value="treS_nterm"/>
    <property type="match status" value="1"/>
</dbReference>
<keyword evidence="10" id="KW-0378">Hydrolase</keyword>
<feature type="domain" description="Glycosyl hydrolase family 13 catalytic" evidence="9">
    <location>
        <begin position="33"/>
        <end position="427"/>
    </location>
</feature>
<accession>A0ABS4SHR7</accession>
<dbReference type="SUPFAM" id="SSF51011">
    <property type="entry name" value="Glycosyl hydrolase domain"/>
    <property type="match status" value="1"/>
</dbReference>
<dbReference type="Gene3D" id="3.90.400.10">
    <property type="entry name" value="Oligo-1,6-glucosidase, Domain 2"/>
    <property type="match status" value="1"/>
</dbReference>
<dbReference type="InterPro" id="IPR017853">
    <property type="entry name" value="GH"/>
</dbReference>
<keyword evidence="11" id="KW-1185">Reference proteome</keyword>
<dbReference type="PANTHER" id="PTHR10357">
    <property type="entry name" value="ALPHA-AMYLASE FAMILY MEMBER"/>
    <property type="match status" value="1"/>
</dbReference>
<protein>
    <recommendedName>
        <fullName evidence="3">maltose alpha-D-glucosyltransferase</fullName>
        <ecNumber evidence="3">5.4.99.16</ecNumber>
    </recommendedName>
    <alternativeName>
        <fullName evidence="7">Maltose alpha-D-glucosyltransferase</fullName>
    </alternativeName>
</protein>
<dbReference type="Pfam" id="PF00128">
    <property type="entry name" value="Alpha-amylase"/>
    <property type="match status" value="2"/>
</dbReference>
<dbReference type="RefSeq" id="WP_209764953.1">
    <property type="nucleotide sequence ID" value="NZ_JAGINP010000003.1"/>
</dbReference>
<dbReference type="Pfam" id="PF16657">
    <property type="entry name" value="Malt_amylase_C"/>
    <property type="match status" value="1"/>
</dbReference>
<dbReference type="EMBL" id="JAGINP010000003">
    <property type="protein sequence ID" value="MBP2291472.1"/>
    <property type="molecule type" value="Genomic_DNA"/>
</dbReference>
<dbReference type="SMART" id="SM00642">
    <property type="entry name" value="Aamy"/>
    <property type="match status" value="1"/>
</dbReference>
<comment type="catalytic activity">
    <reaction evidence="1">
        <text>D-maltose = alpha,alpha-trehalose</text>
        <dbReference type="Rhea" id="RHEA:15145"/>
        <dbReference type="ChEBI" id="CHEBI:16551"/>
        <dbReference type="ChEBI" id="CHEBI:17306"/>
        <dbReference type="EC" id="5.4.99.16"/>
    </reaction>
</comment>
<evidence type="ECO:0000256" key="1">
    <source>
        <dbReference type="ARBA" id="ARBA00001595"/>
    </source>
</evidence>
<dbReference type="PANTHER" id="PTHR10357:SF219">
    <property type="entry name" value="MALTOSE ALPHA-D-GLUCOSYLTRANSFERASE"/>
    <property type="match status" value="1"/>
</dbReference>
<comment type="similarity">
    <text evidence="2">Belongs to the glycosyl hydrolase 13 family. TreS subfamily.</text>
</comment>
<dbReference type="Proteomes" id="UP000781958">
    <property type="component" value="Unassembled WGS sequence"/>
</dbReference>
<keyword evidence="10" id="KW-0326">Glycosidase</keyword>
<keyword evidence="6 10" id="KW-0413">Isomerase</keyword>
<dbReference type="GO" id="GO:0004556">
    <property type="term" value="F:alpha-amylase activity"/>
    <property type="evidence" value="ECO:0007669"/>
    <property type="project" value="UniProtKB-EC"/>
</dbReference>
<dbReference type="SUPFAM" id="SSF51445">
    <property type="entry name" value="(Trans)glycosidases"/>
    <property type="match status" value="1"/>
</dbReference>
<dbReference type="InterPro" id="IPR012810">
    <property type="entry name" value="TreS/a-amylase_N"/>
</dbReference>
<evidence type="ECO:0000313" key="10">
    <source>
        <dbReference type="EMBL" id="MBP2291472.1"/>
    </source>
</evidence>
<gene>
    <name evidence="10" type="ORF">J2851_001221</name>
</gene>
<dbReference type="InterPro" id="IPR006047">
    <property type="entry name" value="GH13_cat_dom"/>
</dbReference>
<feature type="region of interest" description="Disordered" evidence="8">
    <location>
        <begin position="568"/>
        <end position="595"/>
    </location>
</feature>